<feature type="compositionally biased region" description="Low complexity" evidence="8">
    <location>
        <begin position="17"/>
        <end position="32"/>
    </location>
</feature>
<comment type="subcellular location">
    <subcellularLocation>
        <location evidence="1 7">Cell membrane</location>
        <topology evidence="1 7">Multi-pass membrane protein</topology>
    </subcellularLocation>
</comment>
<dbReference type="Gene3D" id="1.10.3720.10">
    <property type="entry name" value="MetI-like"/>
    <property type="match status" value="1"/>
</dbReference>
<dbReference type="InterPro" id="IPR000515">
    <property type="entry name" value="MetI-like"/>
</dbReference>
<evidence type="ECO:0000259" key="9">
    <source>
        <dbReference type="PROSITE" id="PS50928"/>
    </source>
</evidence>
<dbReference type="Proteomes" id="UP000314011">
    <property type="component" value="Unassembled WGS sequence"/>
</dbReference>
<dbReference type="OrthoDB" id="9815445at2"/>
<keyword evidence="3" id="KW-1003">Cell membrane</keyword>
<evidence type="ECO:0000256" key="5">
    <source>
        <dbReference type="ARBA" id="ARBA00022989"/>
    </source>
</evidence>
<evidence type="ECO:0000313" key="11">
    <source>
        <dbReference type="Proteomes" id="UP000314011"/>
    </source>
</evidence>
<evidence type="ECO:0000256" key="6">
    <source>
        <dbReference type="ARBA" id="ARBA00023136"/>
    </source>
</evidence>
<comment type="similarity">
    <text evidence="7">Belongs to the binding-protein-dependent transport system permease family.</text>
</comment>
<dbReference type="GO" id="GO:0005886">
    <property type="term" value="C:plasma membrane"/>
    <property type="evidence" value="ECO:0007669"/>
    <property type="project" value="UniProtKB-SubCell"/>
</dbReference>
<keyword evidence="6 7" id="KW-0472">Membrane</keyword>
<keyword evidence="2 7" id="KW-0813">Transport</keyword>
<evidence type="ECO:0000313" key="10">
    <source>
        <dbReference type="EMBL" id="TNY31043.1"/>
    </source>
</evidence>
<comment type="caution">
    <text evidence="10">The sequence shown here is derived from an EMBL/GenBank/DDBJ whole genome shotgun (WGS) entry which is preliminary data.</text>
</comment>
<feature type="transmembrane region" description="Helical" evidence="7">
    <location>
        <begin position="124"/>
        <end position="149"/>
    </location>
</feature>
<evidence type="ECO:0000256" key="2">
    <source>
        <dbReference type="ARBA" id="ARBA00022448"/>
    </source>
</evidence>
<evidence type="ECO:0000256" key="8">
    <source>
        <dbReference type="SAM" id="MobiDB-lite"/>
    </source>
</evidence>
<gene>
    <name evidence="10" type="ORF">FHY64_18305</name>
</gene>
<keyword evidence="11" id="KW-1185">Reference proteome</keyword>
<evidence type="ECO:0000256" key="3">
    <source>
        <dbReference type="ARBA" id="ARBA00022475"/>
    </source>
</evidence>
<feature type="transmembrane region" description="Helical" evidence="7">
    <location>
        <begin position="194"/>
        <end position="216"/>
    </location>
</feature>
<feature type="domain" description="ABC transmembrane type-1" evidence="9">
    <location>
        <begin position="125"/>
        <end position="316"/>
    </location>
</feature>
<feature type="transmembrane region" description="Helical" evidence="7">
    <location>
        <begin position="65"/>
        <end position="87"/>
    </location>
</feature>
<organism evidence="10 11">
    <name type="scientific">Pelagovum pacificum</name>
    <dbReference type="NCBI Taxonomy" id="2588711"/>
    <lineage>
        <taxon>Bacteria</taxon>
        <taxon>Pseudomonadati</taxon>
        <taxon>Pseudomonadota</taxon>
        <taxon>Alphaproteobacteria</taxon>
        <taxon>Rhodobacterales</taxon>
        <taxon>Paracoccaceae</taxon>
        <taxon>Pelagovum</taxon>
    </lineage>
</organism>
<dbReference type="AlphaFoldDB" id="A0A5C5G8E0"/>
<dbReference type="PANTHER" id="PTHR43744">
    <property type="entry name" value="ABC TRANSPORTER PERMEASE PROTEIN MG189-RELATED-RELATED"/>
    <property type="match status" value="1"/>
</dbReference>
<feature type="region of interest" description="Disordered" evidence="8">
    <location>
        <begin position="1"/>
        <end position="43"/>
    </location>
</feature>
<feature type="transmembrane region" description="Helical" evidence="7">
    <location>
        <begin position="161"/>
        <end position="182"/>
    </location>
</feature>
<dbReference type="PROSITE" id="PS50928">
    <property type="entry name" value="ABC_TM1"/>
    <property type="match status" value="1"/>
</dbReference>
<dbReference type="InterPro" id="IPR035906">
    <property type="entry name" value="MetI-like_sf"/>
</dbReference>
<evidence type="ECO:0000256" key="7">
    <source>
        <dbReference type="RuleBase" id="RU363032"/>
    </source>
</evidence>
<dbReference type="SUPFAM" id="SSF161098">
    <property type="entry name" value="MetI-like"/>
    <property type="match status" value="1"/>
</dbReference>
<evidence type="ECO:0000256" key="1">
    <source>
        <dbReference type="ARBA" id="ARBA00004651"/>
    </source>
</evidence>
<reference evidence="10 11" key="1">
    <citation type="submission" date="2019-06" db="EMBL/GenBank/DDBJ databases">
        <title>Genome of new Rhodobacteraceae sp. SM1903.</title>
        <authorList>
            <person name="Ren X."/>
        </authorList>
    </citation>
    <scope>NUCLEOTIDE SEQUENCE [LARGE SCALE GENOMIC DNA]</scope>
    <source>
        <strain evidence="10 11">SM1903</strain>
    </source>
</reference>
<accession>A0A5C5G8E0</accession>
<evidence type="ECO:0000256" key="4">
    <source>
        <dbReference type="ARBA" id="ARBA00022692"/>
    </source>
</evidence>
<dbReference type="CDD" id="cd06261">
    <property type="entry name" value="TM_PBP2"/>
    <property type="match status" value="1"/>
</dbReference>
<proteinExistence type="inferred from homology"/>
<keyword evidence="4 7" id="KW-0812">Transmembrane</keyword>
<dbReference type="GO" id="GO:0055085">
    <property type="term" value="P:transmembrane transport"/>
    <property type="evidence" value="ECO:0007669"/>
    <property type="project" value="InterPro"/>
</dbReference>
<feature type="transmembrane region" description="Helical" evidence="7">
    <location>
        <begin position="298"/>
        <end position="316"/>
    </location>
</feature>
<dbReference type="Pfam" id="PF00528">
    <property type="entry name" value="BPD_transp_1"/>
    <property type="match status" value="1"/>
</dbReference>
<feature type="transmembrane region" description="Helical" evidence="7">
    <location>
        <begin position="237"/>
        <end position="259"/>
    </location>
</feature>
<feature type="compositionally biased region" description="Polar residues" evidence="8">
    <location>
        <begin position="1"/>
        <end position="13"/>
    </location>
</feature>
<protein>
    <submittedName>
        <fullName evidence="10">Carbohydrate ABC transporter permease</fullName>
    </submittedName>
</protein>
<dbReference type="PANTHER" id="PTHR43744:SF12">
    <property type="entry name" value="ABC TRANSPORTER PERMEASE PROTEIN MG189-RELATED"/>
    <property type="match status" value="1"/>
</dbReference>
<sequence length="330" mass="35644">MTRRSSIPASTAQRRWASCCSRSSPSSASSTSGRLGEGAPMTDATLRTPAAGAPAFRPGVLGGRLLAYAALLIAVMQAMGPVVWVIAGSLKDRSEFYVNPWGAPQAWNWANYSEAFEIAHVGDYIVNSLITVGMGLAILMFTASTTAYALARFRFRGQGAVLGLILCTMMIPPDILTIPIFVTMRELGILGTRFGLACLYAAGGFGMAVFLLRSYFLAIPTDLEEAAVIEGAGPLKVLWFVILPLALPGVLAVIIIQSMSMWNDLYLAFVFLRDPDLATVPVGLLNFFQRDQIDWPRLLAALSALTVPVLIFYAMFQRRFVEGFTAGAVK</sequence>
<name>A0A5C5G8E0_9RHOB</name>
<keyword evidence="5 7" id="KW-1133">Transmembrane helix</keyword>
<dbReference type="EMBL" id="VFFF01000003">
    <property type="protein sequence ID" value="TNY31043.1"/>
    <property type="molecule type" value="Genomic_DNA"/>
</dbReference>